<dbReference type="Proteomes" id="UP000053647">
    <property type="component" value="Unassembled WGS sequence"/>
</dbReference>
<reference evidence="3" key="2">
    <citation type="submission" date="2015-01" db="EMBL/GenBank/DDBJ databases">
        <title>Evolutionary Origins and Diversification of the Mycorrhizal Mutualists.</title>
        <authorList>
            <consortium name="DOE Joint Genome Institute"/>
            <consortium name="Mycorrhizal Genomics Consortium"/>
            <person name="Kohler A."/>
            <person name="Kuo A."/>
            <person name="Nagy L.G."/>
            <person name="Floudas D."/>
            <person name="Copeland A."/>
            <person name="Barry K.W."/>
            <person name="Cichocki N."/>
            <person name="Veneault-Fourrey C."/>
            <person name="LaButti K."/>
            <person name="Lindquist E.A."/>
            <person name="Lipzen A."/>
            <person name="Lundell T."/>
            <person name="Morin E."/>
            <person name="Murat C."/>
            <person name="Riley R."/>
            <person name="Ohm R."/>
            <person name="Sun H."/>
            <person name="Tunlid A."/>
            <person name="Henrissat B."/>
            <person name="Grigoriev I.V."/>
            <person name="Hibbett D.S."/>
            <person name="Martin F."/>
        </authorList>
    </citation>
    <scope>NUCLEOTIDE SEQUENCE [LARGE SCALE GENOMIC DNA]</scope>
    <source>
        <strain evidence="3">ATCC 200175</strain>
    </source>
</reference>
<keyword evidence="3" id="KW-1185">Reference proteome</keyword>
<gene>
    <name evidence="2" type="ORF">PAXINDRAFT_22335</name>
</gene>
<evidence type="ECO:0000313" key="3">
    <source>
        <dbReference type="Proteomes" id="UP000053647"/>
    </source>
</evidence>
<name>A0A0C9SS95_PAXIN</name>
<feature type="region of interest" description="Disordered" evidence="1">
    <location>
        <begin position="62"/>
        <end position="94"/>
    </location>
</feature>
<dbReference type="HOGENOM" id="CLU_1971232_0_0_1"/>
<feature type="compositionally biased region" description="Low complexity" evidence="1">
    <location>
        <begin position="23"/>
        <end position="44"/>
    </location>
</feature>
<accession>A0A0C9SS95</accession>
<evidence type="ECO:0000256" key="1">
    <source>
        <dbReference type="SAM" id="MobiDB-lite"/>
    </source>
</evidence>
<protein>
    <submittedName>
        <fullName evidence="2">Unplaced genomic scaffold PAXINscaffold_2565, whole genome shotgun sequence</fullName>
    </submittedName>
</protein>
<dbReference type="EMBL" id="KN821887">
    <property type="protein sequence ID" value="KIJ04380.1"/>
    <property type="molecule type" value="Genomic_DNA"/>
</dbReference>
<feature type="compositionally biased region" description="Polar residues" evidence="1">
    <location>
        <begin position="1"/>
        <end position="10"/>
    </location>
</feature>
<feature type="region of interest" description="Disordered" evidence="1">
    <location>
        <begin position="1"/>
        <end position="50"/>
    </location>
</feature>
<proteinExistence type="predicted"/>
<evidence type="ECO:0000313" key="2">
    <source>
        <dbReference type="EMBL" id="KIJ04380.1"/>
    </source>
</evidence>
<dbReference type="AlphaFoldDB" id="A0A0C9SS95"/>
<organism evidence="2 3">
    <name type="scientific">Paxillus involutus ATCC 200175</name>
    <dbReference type="NCBI Taxonomy" id="664439"/>
    <lineage>
        <taxon>Eukaryota</taxon>
        <taxon>Fungi</taxon>
        <taxon>Dikarya</taxon>
        <taxon>Basidiomycota</taxon>
        <taxon>Agaricomycotina</taxon>
        <taxon>Agaricomycetes</taxon>
        <taxon>Agaricomycetidae</taxon>
        <taxon>Boletales</taxon>
        <taxon>Paxilineae</taxon>
        <taxon>Paxillaceae</taxon>
        <taxon>Paxillus</taxon>
    </lineage>
</organism>
<reference evidence="2 3" key="1">
    <citation type="submission" date="2014-06" db="EMBL/GenBank/DDBJ databases">
        <authorList>
            <consortium name="DOE Joint Genome Institute"/>
            <person name="Kuo A."/>
            <person name="Kohler A."/>
            <person name="Nagy L.G."/>
            <person name="Floudas D."/>
            <person name="Copeland A."/>
            <person name="Barry K.W."/>
            <person name="Cichocki N."/>
            <person name="Veneault-Fourrey C."/>
            <person name="LaButti K."/>
            <person name="Lindquist E.A."/>
            <person name="Lipzen A."/>
            <person name="Lundell T."/>
            <person name="Morin E."/>
            <person name="Murat C."/>
            <person name="Sun H."/>
            <person name="Tunlid A."/>
            <person name="Henrissat B."/>
            <person name="Grigoriev I.V."/>
            <person name="Hibbett D.S."/>
            <person name="Martin F."/>
            <person name="Nordberg H.P."/>
            <person name="Cantor M.N."/>
            <person name="Hua S.X."/>
        </authorList>
    </citation>
    <scope>NUCLEOTIDE SEQUENCE [LARGE SCALE GENOMIC DNA]</scope>
    <source>
        <strain evidence="2 3">ATCC 200175</strain>
    </source>
</reference>
<dbReference type="OrthoDB" id="2703209at2759"/>
<sequence length="127" mass="13280">MQRPSSSLFGSYTAPEQRRSGAPSPSSATLSSSEISHLSLSPHHATSSPACNDCTSIASAATNSHAAPATDEPCIPPSPASAETNTGESQPFIPSFTDFRKFMETAPLSSLEDYTYGSPDFTCSSFP</sequence>